<evidence type="ECO:0000256" key="1">
    <source>
        <dbReference type="SAM" id="Phobius"/>
    </source>
</evidence>
<keyword evidence="1" id="KW-1133">Transmembrane helix</keyword>
<organism evidence="2 3">
    <name type="scientific">Ruminococcus flavefaciens 007c</name>
    <dbReference type="NCBI Taxonomy" id="1341157"/>
    <lineage>
        <taxon>Bacteria</taxon>
        <taxon>Bacillati</taxon>
        <taxon>Bacillota</taxon>
        <taxon>Clostridia</taxon>
        <taxon>Eubacteriales</taxon>
        <taxon>Oscillospiraceae</taxon>
        <taxon>Ruminococcus</taxon>
    </lineage>
</organism>
<evidence type="ECO:0000313" key="3">
    <source>
        <dbReference type="Proteomes" id="UP000019365"/>
    </source>
</evidence>
<feature type="transmembrane region" description="Helical" evidence="1">
    <location>
        <begin position="112"/>
        <end position="140"/>
    </location>
</feature>
<dbReference type="RefSeq" id="WP_037300969.1">
    <property type="nucleotide sequence ID" value="NZ_ATAX01000035.1"/>
</dbReference>
<feature type="transmembrane region" description="Helical" evidence="1">
    <location>
        <begin position="7"/>
        <end position="29"/>
    </location>
</feature>
<dbReference type="AlphaFoldDB" id="W7UBM0"/>
<gene>
    <name evidence="2" type="ORF">RF007C_08080</name>
</gene>
<comment type="caution">
    <text evidence="2">The sequence shown here is derived from an EMBL/GenBank/DDBJ whole genome shotgun (WGS) entry which is preliminary data.</text>
</comment>
<protein>
    <recommendedName>
        <fullName evidence="4">DUF3592 domain-containing protein</fullName>
    </recommendedName>
</protein>
<sequence length="151" mass="17532">MKQKNNSFVWAIVALLLLCFGFGMLVLMWRGFVSRSQLKSRCSYKTTAVVEDHVSMKKGYYEARLGYEYNGTYYRILSEPHQNKIFYPLGEKVKIYVDPDSPDVIYCPRENFSVAFVSLILSPFILVPLGFAFVIIKIIFLNKEENMNTEE</sequence>
<keyword evidence="3" id="KW-1185">Reference proteome</keyword>
<proteinExistence type="predicted"/>
<dbReference type="Proteomes" id="UP000019365">
    <property type="component" value="Unassembled WGS sequence"/>
</dbReference>
<keyword evidence="1" id="KW-0472">Membrane</keyword>
<name>W7UBM0_RUMFL</name>
<keyword evidence="1" id="KW-0812">Transmembrane</keyword>
<reference evidence="2 3" key="1">
    <citation type="journal article" date="2014" name="PLoS ONE">
        <title>Rumen cellulosomics: divergent fiber-degrading strategies revealed by comparative genome-wide analysis of six ruminococcal strains.</title>
        <authorList>
            <person name="Dassa B."/>
            <person name="Borovok I."/>
            <person name="Ruimy-Israeli V."/>
            <person name="Lamed R."/>
            <person name="Flint H.J."/>
            <person name="Duncan S.H."/>
            <person name="Henrissat B."/>
            <person name="Coutinho P."/>
            <person name="Morrison M."/>
            <person name="Mosoni P."/>
            <person name="Yeoman C.J."/>
            <person name="White B.A."/>
            <person name="Bayer E.A."/>
        </authorList>
    </citation>
    <scope>NUCLEOTIDE SEQUENCE [LARGE SCALE GENOMIC DNA]</scope>
    <source>
        <strain evidence="2 3">007c</strain>
    </source>
</reference>
<evidence type="ECO:0008006" key="4">
    <source>
        <dbReference type="Google" id="ProtNLM"/>
    </source>
</evidence>
<dbReference type="OrthoDB" id="1822979at2"/>
<accession>W7UBM0</accession>
<evidence type="ECO:0000313" key="2">
    <source>
        <dbReference type="EMBL" id="EWM52486.1"/>
    </source>
</evidence>
<dbReference type="EMBL" id="ATAX01000035">
    <property type="protein sequence ID" value="EWM52486.1"/>
    <property type="molecule type" value="Genomic_DNA"/>
</dbReference>